<keyword evidence="2" id="KW-1185">Reference proteome</keyword>
<evidence type="ECO:0000313" key="1">
    <source>
        <dbReference type="EMBL" id="MEX5729570.1"/>
    </source>
</evidence>
<accession>A0ABV3XW61</accession>
<name>A0ABV3XW61_9RHOB</name>
<organism evidence="1 2">
    <name type="scientific">Rhodovulum iodosum</name>
    <dbReference type="NCBI Taxonomy" id="68291"/>
    <lineage>
        <taxon>Bacteria</taxon>
        <taxon>Pseudomonadati</taxon>
        <taxon>Pseudomonadota</taxon>
        <taxon>Alphaproteobacteria</taxon>
        <taxon>Rhodobacterales</taxon>
        <taxon>Paracoccaceae</taxon>
        <taxon>Rhodovulum</taxon>
    </lineage>
</organism>
<reference evidence="1 2" key="1">
    <citation type="submission" date="2024-06" db="EMBL/GenBank/DDBJ databases">
        <title>Genome of Rhodovulum iodosum, a marine photoferrotroph.</title>
        <authorList>
            <person name="Bianchini G."/>
            <person name="Nikeleit V."/>
            <person name="Kappler A."/>
            <person name="Bryce C."/>
            <person name="Sanchez-Baracaldo P."/>
        </authorList>
    </citation>
    <scope>NUCLEOTIDE SEQUENCE [LARGE SCALE GENOMIC DNA]</scope>
    <source>
        <strain evidence="1 2">UT/N1</strain>
    </source>
</reference>
<evidence type="ECO:0000313" key="2">
    <source>
        <dbReference type="Proteomes" id="UP001560019"/>
    </source>
</evidence>
<dbReference type="RefSeq" id="WP_170168767.1">
    <property type="nucleotide sequence ID" value="NZ_JBEHHI010000003.1"/>
</dbReference>
<dbReference type="Proteomes" id="UP001560019">
    <property type="component" value="Unassembled WGS sequence"/>
</dbReference>
<proteinExistence type="predicted"/>
<gene>
    <name evidence="1" type="ORF">Ga0609869_002923</name>
</gene>
<protein>
    <submittedName>
        <fullName evidence="1">Uncharacterized protein</fullName>
    </submittedName>
</protein>
<dbReference type="EMBL" id="JBEHHI010000003">
    <property type="protein sequence ID" value="MEX5729570.1"/>
    <property type="molecule type" value="Genomic_DNA"/>
</dbReference>
<sequence length="52" mass="5685">MEVNVVSAEEQARFAAAGQPALRALIEKQYGSEGTEMLDALRASIEEEKAEF</sequence>
<comment type="caution">
    <text evidence="1">The sequence shown here is derived from an EMBL/GenBank/DDBJ whole genome shotgun (WGS) entry which is preliminary data.</text>
</comment>